<sequence>MVLSVASNVPRRYMEDFGASMTLSALASYTGSLSRAGWGIGSGGNELQNKYFDLFVQALTTCRDVTDIVCAFTAFVDAYGLTPEQRSCIEEYTQVDRSGTSRECFVLALGVLSDQDVANLLCGLVSSGATVEIRRNAVMALGQFCERAQGNGSQSCAQERAAVEALSQGLNDHTVDNRGDVGSWVRKESLRSLARIFESNPEAFARLCLGGNDVSMRLLGQIVSAATEKIDKLRAEAGRVLEIILFAQHLKCSEAGSNDDDAAVDPHIGDCLMQLRRLVSNSPAHSSPAGDGNQDIGAFSWADPEAAFARIVHALSIDDKRLRQPLFEGFVLTGSVEPL</sequence>
<proteinExistence type="predicted"/>
<dbReference type="Pfam" id="PF12612">
    <property type="entry name" value="TFCD_C"/>
    <property type="match status" value="1"/>
</dbReference>
<accession>A0A9W8LRG6</accession>
<dbReference type="GO" id="GO:0048487">
    <property type="term" value="F:beta-tubulin binding"/>
    <property type="evidence" value="ECO:0007669"/>
    <property type="project" value="InterPro"/>
</dbReference>
<feature type="domain" description="Tubulin-folding cofactor D C-terminal" evidence="1">
    <location>
        <begin position="217"/>
        <end position="333"/>
    </location>
</feature>
<dbReference type="GO" id="GO:0005096">
    <property type="term" value="F:GTPase activator activity"/>
    <property type="evidence" value="ECO:0007669"/>
    <property type="project" value="InterPro"/>
</dbReference>
<dbReference type="GO" id="GO:0000226">
    <property type="term" value="P:microtubule cytoskeleton organization"/>
    <property type="evidence" value="ECO:0007669"/>
    <property type="project" value="TreeGrafter"/>
</dbReference>
<dbReference type="InterPro" id="IPR016024">
    <property type="entry name" value="ARM-type_fold"/>
</dbReference>
<dbReference type="GO" id="GO:0007021">
    <property type="term" value="P:tubulin complex assembly"/>
    <property type="evidence" value="ECO:0007669"/>
    <property type="project" value="InterPro"/>
</dbReference>
<feature type="non-terminal residue" evidence="2">
    <location>
        <position position="339"/>
    </location>
</feature>
<keyword evidence="3" id="KW-1185">Reference proteome</keyword>
<reference evidence="2" key="1">
    <citation type="submission" date="2022-07" db="EMBL/GenBank/DDBJ databases">
        <title>Phylogenomic reconstructions and comparative analyses of Kickxellomycotina fungi.</title>
        <authorList>
            <person name="Reynolds N.K."/>
            <person name="Stajich J.E."/>
            <person name="Barry K."/>
            <person name="Grigoriev I.V."/>
            <person name="Crous P."/>
            <person name="Smith M.E."/>
        </authorList>
    </citation>
    <scope>NUCLEOTIDE SEQUENCE</scope>
    <source>
        <strain evidence="2">NRRL 1565</strain>
    </source>
</reference>
<evidence type="ECO:0000313" key="2">
    <source>
        <dbReference type="EMBL" id="KAJ2795635.1"/>
    </source>
</evidence>
<evidence type="ECO:0000259" key="1">
    <source>
        <dbReference type="Pfam" id="PF12612"/>
    </source>
</evidence>
<dbReference type="EMBL" id="JANBUO010002131">
    <property type="protein sequence ID" value="KAJ2795635.1"/>
    <property type="molecule type" value="Genomic_DNA"/>
</dbReference>
<dbReference type="InterPro" id="IPR033162">
    <property type="entry name" value="TBCD"/>
</dbReference>
<protein>
    <recommendedName>
        <fullName evidence="1">Tubulin-folding cofactor D C-terminal domain-containing protein</fullName>
    </recommendedName>
</protein>
<gene>
    <name evidence="2" type="ORF">H4R20_005811</name>
</gene>
<dbReference type="PANTHER" id="PTHR12658:SF0">
    <property type="entry name" value="TUBULIN-SPECIFIC CHAPERONE D"/>
    <property type="match status" value="1"/>
</dbReference>
<dbReference type="AlphaFoldDB" id="A0A9W8LRG6"/>
<name>A0A9W8LRG6_9FUNG</name>
<dbReference type="GO" id="GO:0007023">
    <property type="term" value="P:post-chaperonin tubulin folding pathway"/>
    <property type="evidence" value="ECO:0007669"/>
    <property type="project" value="InterPro"/>
</dbReference>
<organism evidence="2 3">
    <name type="scientific">Coemansia guatemalensis</name>
    <dbReference type="NCBI Taxonomy" id="2761395"/>
    <lineage>
        <taxon>Eukaryota</taxon>
        <taxon>Fungi</taxon>
        <taxon>Fungi incertae sedis</taxon>
        <taxon>Zoopagomycota</taxon>
        <taxon>Kickxellomycotina</taxon>
        <taxon>Kickxellomycetes</taxon>
        <taxon>Kickxellales</taxon>
        <taxon>Kickxellaceae</taxon>
        <taxon>Coemansia</taxon>
    </lineage>
</organism>
<dbReference type="Gene3D" id="1.25.10.10">
    <property type="entry name" value="Leucine-rich Repeat Variant"/>
    <property type="match status" value="1"/>
</dbReference>
<dbReference type="OrthoDB" id="1735853at2759"/>
<dbReference type="InterPro" id="IPR011989">
    <property type="entry name" value="ARM-like"/>
</dbReference>
<dbReference type="InterPro" id="IPR022577">
    <property type="entry name" value="TBCD_C"/>
</dbReference>
<dbReference type="PANTHER" id="PTHR12658">
    <property type="entry name" value="BETA-TUBULIN COFACTOR D"/>
    <property type="match status" value="1"/>
</dbReference>
<dbReference type="SUPFAM" id="SSF48371">
    <property type="entry name" value="ARM repeat"/>
    <property type="match status" value="1"/>
</dbReference>
<dbReference type="Proteomes" id="UP001140094">
    <property type="component" value="Unassembled WGS sequence"/>
</dbReference>
<comment type="caution">
    <text evidence="2">The sequence shown here is derived from an EMBL/GenBank/DDBJ whole genome shotgun (WGS) entry which is preliminary data.</text>
</comment>
<evidence type="ECO:0000313" key="3">
    <source>
        <dbReference type="Proteomes" id="UP001140094"/>
    </source>
</evidence>